<gene>
    <name evidence="2" type="primary">Dvir\GJ26221</name>
    <name evidence="2" type="ORF">Dvir_GJ26221</name>
</gene>
<feature type="compositionally biased region" description="Basic residues" evidence="1">
    <location>
        <begin position="40"/>
        <end position="57"/>
    </location>
</feature>
<dbReference type="FunCoup" id="A0A0Q9WMF4">
    <property type="interactions" value="2"/>
</dbReference>
<feature type="region of interest" description="Disordered" evidence="1">
    <location>
        <begin position="25"/>
        <end position="68"/>
    </location>
</feature>
<dbReference type="AlphaFoldDB" id="A0A0Q9WMF4"/>
<keyword evidence="3" id="KW-1185">Reference proteome</keyword>
<reference evidence="2 3" key="1">
    <citation type="journal article" date="2007" name="Nature">
        <title>Evolution of genes and genomes on the Drosophila phylogeny.</title>
        <authorList>
            <consortium name="Drosophila 12 Genomes Consortium"/>
            <person name="Clark A.G."/>
            <person name="Eisen M.B."/>
            <person name="Smith D.R."/>
            <person name="Bergman C.M."/>
            <person name="Oliver B."/>
            <person name="Markow T.A."/>
            <person name="Kaufman T.C."/>
            <person name="Kellis M."/>
            <person name="Gelbart W."/>
            <person name="Iyer V.N."/>
            <person name="Pollard D.A."/>
            <person name="Sackton T.B."/>
            <person name="Larracuente A.M."/>
            <person name="Singh N.D."/>
            <person name="Abad J.P."/>
            <person name="Abt D.N."/>
            <person name="Adryan B."/>
            <person name="Aguade M."/>
            <person name="Akashi H."/>
            <person name="Anderson W.W."/>
            <person name="Aquadro C.F."/>
            <person name="Ardell D.H."/>
            <person name="Arguello R."/>
            <person name="Artieri C.G."/>
            <person name="Barbash D.A."/>
            <person name="Barker D."/>
            <person name="Barsanti P."/>
            <person name="Batterham P."/>
            <person name="Batzoglou S."/>
            <person name="Begun D."/>
            <person name="Bhutkar A."/>
            <person name="Blanco E."/>
            <person name="Bosak S.A."/>
            <person name="Bradley R.K."/>
            <person name="Brand A.D."/>
            <person name="Brent M.R."/>
            <person name="Brooks A.N."/>
            <person name="Brown R.H."/>
            <person name="Butlin R.K."/>
            <person name="Caggese C."/>
            <person name="Calvi B.R."/>
            <person name="Bernardo de Carvalho A."/>
            <person name="Caspi A."/>
            <person name="Castrezana S."/>
            <person name="Celniker S.E."/>
            <person name="Chang J.L."/>
            <person name="Chapple C."/>
            <person name="Chatterji S."/>
            <person name="Chinwalla A."/>
            <person name="Civetta A."/>
            <person name="Clifton S.W."/>
            <person name="Comeron J.M."/>
            <person name="Costello J.C."/>
            <person name="Coyne J.A."/>
            <person name="Daub J."/>
            <person name="David R.G."/>
            <person name="Delcher A.L."/>
            <person name="Delehaunty K."/>
            <person name="Do C.B."/>
            <person name="Ebling H."/>
            <person name="Edwards K."/>
            <person name="Eickbush T."/>
            <person name="Evans J.D."/>
            <person name="Filipski A."/>
            <person name="Findeiss S."/>
            <person name="Freyhult E."/>
            <person name="Fulton L."/>
            <person name="Fulton R."/>
            <person name="Garcia A.C."/>
            <person name="Gardiner A."/>
            <person name="Garfield D.A."/>
            <person name="Garvin B.E."/>
            <person name="Gibson G."/>
            <person name="Gilbert D."/>
            <person name="Gnerre S."/>
            <person name="Godfrey J."/>
            <person name="Good R."/>
            <person name="Gotea V."/>
            <person name="Gravely B."/>
            <person name="Greenberg A.J."/>
            <person name="Griffiths-Jones S."/>
            <person name="Gross S."/>
            <person name="Guigo R."/>
            <person name="Gustafson E.A."/>
            <person name="Haerty W."/>
            <person name="Hahn M.W."/>
            <person name="Halligan D.L."/>
            <person name="Halpern A.L."/>
            <person name="Halter G.M."/>
            <person name="Han M.V."/>
            <person name="Heger A."/>
            <person name="Hillier L."/>
            <person name="Hinrichs A.S."/>
            <person name="Holmes I."/>
            <person name="Hoskins R.A."/>
            <person name="Hubisz M.J."/>
            <person name="Hultmark D."/>
            <person name="Huntley M.A."/>
            <person name="Jaffe D.B."/>
            <person name="Jagadeeshan S."/>
            <person name="Jeck W.R."/>
            <person name="Johnson J."/>
            <person name="Jones C.D."/>
            <person name="Jordan W.C."/>
            <person name="Karpen G.H."/>
            <person name="Kataoka E."/>
            <person name="Keightley P.D."/>
            <person name="Kheradpour P."/>
            <person name="Kirkness E.F."/>
            <person name="Koerich L.B."/>
            <person name="Kristiansen K."/>
            <person name="Kudrna D."/>
            <person name="Kulathinal R.J."/>
            <person name="Kumar S."/>
            <person name="Kwok R."/>
            <person name="Lander E."/>
            <person name="Langley C.H."/>
            <person name="Lapoint R."/>
            <person name="Lazzaro B.P."/>
            <person name="Lee S.J."/>
            <person name="Levesque L."/>
            <person name="Li R."/>
            <person name="Lin C.F."/>
            <person name="Lin M.F."/>
            <person name="Lindblad-Toh K."/>
            <person name="Llopart A."/>
            <person name="Long M."/>
            <person name="Low L."/>
            <person name="Lozovsky E."/>
            <person name="Lu J."/>
            <person name="Luo M."/>
            <person name="Machado C.A."/>
            <person name="Makalowski W."/>
            <person name="Marzo M."/>
            <person name="Matsuda M."/>
            <person name="Matzkin L."/>
            <person name="McAllister B."/>
            <person name="McBride C.S."/>
            <person name="McKernan B."/>
            <person name="McKernan K."/>
            <person name="Mendez-Lago M."/>
            <person name="Minx P."/>
            <person name="Mollenhauer M.U."/>
            <person name="Montooth K."/>
            <person name="Mount S.M."/>
            <person name="Mu X."/>
            <person name="Myers E."/>
            <person name="Negre B."/>
            <person name="Newfeld S."/>
            <person name="Nielsen R."/>
            <person name="Noor M.A."/>
            <person name="O'Grady P."/>
            <person name="Pachter L."/>
            <person name="Papaceit M."/>
            <person name="Parisi M.J."/>
            <person name="Parisi M."/>
            <person name="Parts L."/>
            <person name="Pedersen J.S."/>
            <person name="Pesole G."/>
            <person name="Phillippy A.M."/>
            <person name="Ponting C.P."/>
            <person name="Pop M."/>
            <person name="Porcelli D."/>
            <person name="Powell J.R."/>
            <person name="Prohaska S."/>
            <person name="Pruitt K."/>
            <person name="Puig M."/>
            <person name="Quesneville H."/>
            <person name="Ram K.R."/>
            <person name="Rand D."/>
            <person name="Rasmussen M.D."/>
            <person name="Reed L.K."/>
            <person name="Reenan R."/>
            <person name="Reily A."/>
            <person name="Remington K.A."/>
            <person name="Rieger T.T."/>
            <person name="Ritchie M.G."/>
            <person name="Robin C."/>
            <person name="Rogers Y.H."/>
            <person name="Rohde C."/>
            <person name="Rozas J."/>
            <person name="Rubenfield M.J."/>
            <person name="Ruiz A."/>
            <person name="Russo S."/>
            <person name="Salzberg S.L."/>
            <person name="Sanchez-Gracia A."/>
            <person name="Saranga D.J."/>
            <person name="Sato H."/>
            <person name="Schaeffer S.W."/>
            <person name="Schatz M.C."/>
            <person name="Schlenke T."/>
            <person name="Schwartz R."/>
            <person name="Segarra C."/>
            <person name="Singh R.S."/>
            <person name="Sirot L."/>
            <person name="Sirota M."/>
            <person name="Sisneros N.B."/>
            <person name="Smith C.D."/>
            <person name="Smith T.F."/>
            <person name="Spieth J."/>
            <person name="Stage D.E."/>
            <person name="Stark A."/>
            <person name="Stephan W."/>
            <person name="Strausberg R.L."/>
            <person name="Strempel S."/>
            <person name="Sturgill D."/>
            <person name="Sutton G."/>
            <person name="Sutton G.G."/>
            <person name="Tao W."/>
            <person name="Teichmann S."/>
            <person name="Tobari Y.N."/>
            <person name="Tomimura Y."/>
            <person name="Tsolas J.M."/>
            <person name="Valente V.L."/>
            <person name="Venter E."/>
            <person name="Venter J.C."/>
            <person name="Vicario S."/>
            <person name="Vieira F.G."/>
            <person name="Vilella A.J."/>
            <person name="Villasante A."/>
            <person name="Walenz B."/>
            <person name="Wang J."/>
            <person name="Wasserman M."/>
            <person name="Watts T."/>
            <person name="Wilson D."/>
            <person name="Wilson R.K."/>
            <person name="Wing R.A."/>
            <person name="Wolfner M.F."/>
            <person name="Wong A."/>
            <person name="Wong G.K."/>
            <person name="Wu C.I."/>
            <person name="Wu G."/>
            <person name="Yamamoto D."/>
            <person name="Yang H.P."/>
            <person name="Yang S.P."/>
            <person name="Yorke J.A."/>
            <person name="Yoshida K."/>
            <person name="Zdobnov E."/>
            <person name="Zhang P."/>
            <person name="Zhang Y."/>
            <person name="Zimin A.V."/>
            <person name="Baldwin J."/>
            <person name="Abdouelleil A."/>
            <person name="Abdulkadir J."/>
            <person name="Abebe A."/>
            <person name="Abera B."/>
            <person name="Abreu J."/>
            <person name="Acer S.C."/>
            <person name="Aftuck L."/>
            <person name="Alexander A."/>
            <person name="An P."/>
            <person name="Anderson E."/>
            <person name="Anderson S."/>
            <person name="Arachi H."/>
            <person name="Azer M."/>
            <person name="Bachantsang P."/>
            <person name="Barry A."/>
            <person name="Bayul T."/>
            <person name="Berlin A."/>
            <person name="Bessette D."/>
            <person name="Bloom T."/>
            <person name="Blye J."/>
            <person name="Boguslavskiy L."/>
            <person name="Bonnet C."/>
            <person name="Boukhgalter B."/>
            <person name="Bourzgui I."/>
            <person name="Brown A."/>
            <person name="Cahill P."/>
            <person name="Channer S."/>
            <person name="Cheshatsang Y."/>
            <person name="Chuda L."/>
            <person name="Citroen M."/>
            <person name="Collymore A."/>
            <person name="Cooke P."/>
            <person name="Costello M."/>
            <person name="D'Aco K."/>
            <person name="Daza R."/>
            <person name="De Haan G."/>
            <person name="DeGray S."/>
            <person name="DeMaso C."/>
            <person name="Dhargay N."/>
            <person name="Dooley K."/>
            <person name="Dooley E."/>
            <person name="Doricent M."/>
            <person name="Dorje P."/>
            <person name="Dorjee K."/>
            <person name="Dupes A."/>
            <person name="Elong R."/>
            <person name="Falk J."/>
            <person name="Farina A."/>
            <person name="Faro S."/>
            <person name="Ferguson D."/>
            <person name="Fisher S."/>
            <person name="Foley C.D."/>
            <person name="Franke A."/>
            <person name="Friedrich D."/>
            <person name="Gadbois L."/>
            <person name="Gearin G."/>
            <person name="Gearin C.R."/>
            <person name="Giannoukos G."/>
            <person name="Goode T."/>
            <person name="Graham J."/>
            <person name="Grandbois E."/>
            <person name="Grewal S."/>
            <person name="Gyaltsen K."/>
            <person name="Hafez N."/>
            <person name="Hagos B."/>
            <person name="Hall J."/>
            <person name="Henson C."/>
            <person name="Hollinger A."/>
            <person name="Honan T."/>
            <person name="Huard M.D."/>
            <person name="Hughes L."/>
            <person name="Hurhula B."/>
            <person name="Husby M.E."/>
            <person name="Kamat A."/>
            <person name="Kanga B."/>
            <person name="Kashin S."/>
            <person name="Khazanovich D."/>
            <person name="Kisner P."/>
            <person name="Lance K."/>
            <person name="Lara M."/>
            <person name="Lee W."/>
            <person name="Lennon N."/>
            <person name="Letendre F."/>
            <person name="LeVine R."/>
            <person name="Lipovsky A."/>
            <person name="Liu X."/>
            <person name="Liu J."/>
            <person name="Liu S."/>
            <person name="Lokyitsang T."/>
            <person name="Lokyitsang Y."/>
            <person name="Lubonja R."/>
            <person name="Lui A."/>
            <person name="MacDonald P."/>
            <person name="Magnisalis V."/>
            <person name="Maru K."/>
            <person name="Matthews C."/>
            <person name="McCusker W."/>
            <person name="McDonough S."/>
            <person name="Mehta T."/>
            <person name="Meldrim J."/>
            <person name="Meneus L."/>
            <person name="Mihai O."/>
            <person name="Mihalev A."/>
            <person name="Mihova T."/>
            <person name="Mittelman R."/>
            <person name="Mlenga V."/>
            <person name="Montmayeur A."/>
            <person name="Mulrain L."/>
            <person name="Navidi A."/>
            <person name="Naylor J."/>
            <person name="Negash T."/>
            <person name="Nguyen T."/>
            <person name="Nguyen N."/>
            <person name="Nicol R."/>
            <person name="Norbu C."/>
            <person name="Norbu N."/>
            <person name="Novod N."/>
            <person name="O'Neill B."/>
            <person name="Osman S."/>
            <person name="Markiewicz E."/>
            <person name="Oyono O.L."/>
            <person name="Patti C."/>
            <person name="Phunkhang P."/>
            <person name="Pierre F."/>
            <person name="Priest M."/>
            <person name="Raghuraman S."/>
            <person name="Rege F."/>
            <person name="Reyes R."/>
            <person name="Rise C."/>
            <person name="Rogov P."/>
            <person name="Ross K."/>
            <person name="Ryan E."/>
            <person name="Settipalli S."/>
            <person name="Shea T."/>
            <person name="Sherpa N."/>
            <person name="Shi L."/>
            <person name="Shih D."/>
            <person name="Sparrow T."/>
            <person name="Spaulding J."/>
            <person name="Stalker J."/>
            <person name="Stange-Thomann N."/>
            <person name="Stavropoulos S."/>
            <person name="Stone C."/>
            <person name="Strader C."/>
            <person name="Tesfaye S."/>
            <person name="Thomson T."/>
            <person name="Thoulutsang Y."/>
            <person name="Thoulutsang D."/>
            <person name="Topham K."/>
            <person name="Topping I."/>
            <person name="Tsamla T."/>
            <person name="Vassiliev H."/>
            <person name="Vo A."/>
            <person name="Wangchuk T."/>
            <person name="Wangdi T."/>
            <person name="Weiand M."/>
            <person name="Wilkinson J."/>
            <person name="Wilson A."/>
            <person name="Yadav S."/>
            <person name="Young G."/>
            <person name="Yu Q."/>
            <person name="Zembek L."/>
            <person name="Zhong D."/>
            <person name="Zimmer A."/>
            <person name="Zwirko Z."/>
            <person name="Jaffe D.B."/>
            <person name="Alvarez P."/>
            <person name="Brockman W."/>
            <person name="Butler J."/>
            <person name="Chin C."/>
            <person name="Gnerre S."/>
            <person name="Grabherr M."/>
            <person name="Kleber M."/>
            <person name="Mauceli E."/>
            <person name="MacCallum I."/>
        </authorList>
    </citation>
    <scope>NUCLEOTIDE SEQUENCE [LARGE SCALE GENOMIC DNA]</scope>
    <source>
        <strain evidence="3">Tucson 15010-1051.87</strain>
    </source>
</reference>
<dbReference type="EMBL" id="CH940651">
    <property type="protein sequence ID" value="KRF82062.1"/>
    <property type="molecule type" value="Genomic_DNA"/>
</dbReference>
<protein>
    <submittedName>
        <fullName evidence="2">Uncharacterized protein</fullName>
    </submittedName>
</protein>
<accession>A0A0Q9WMF4</accession>
<dbReference type="KEGG" id="dvi:26530991"/>
<dbReference type="Proteomes" id="UP000008792">
    <property type="component" value="Unassembled WGS sequence"/>
</dbReference>
<proteinExistence type="predicted"/>
<dbReference type="STRING" id="7244.A0A0Q9WMF4"/>
<evidence type="ECO:0000256" key="1">
    <source>
        <dbReference type="SAM" id="MobiDB-lite"/>
    </source>
</evidence>
<dbReference type="OrthoDB" id="7868070at2759"/>
<name>A0A0Q9WMF4_DROVI</name>
<evidence type="ECO:0000313" key="2">
    <source>
        <dbReference type="EMBL" id="KRF82062.1"/>
    </source>
</evidence>
<evidence type="ECO:0000313" key="3">
    <source>
        <dbReference type="Proteomes" id="UP000008792"/>
    </source>
</evidence>
<organism evidence="2 3">
    <name type="scientific">Drosophila virilis</name>
    <name type="common">Fruit fly</name>
    <dbReference type="NCBI Taxonomy" id="7244"/>
    <lineage>
        <taxon>Eukaryota</taxon>
        <taxon>Metazoa</taxon>
        <taxon>Ecdysozoa</taxon>
        <taxon>Arthropoda</taxon>
        <taxon>Hexapoda</taxon>
        <taxon>Insecta</taxon>
        <taxon>Pterygota</taxon>
        <taxon>Neoptera</taxon>
        <taxon>Endopterygota</taxon>
        <taxon>Diptera</taxon>
        <taxon>Brachycera</taxon>
        <taxon>Muscomorpha</taxon>
        <taxon>Ephydroidea</taxon>
        <taxon>Drosophilidae</taxon>
        <taxon>Drosophila</taxon>
    </lineage>
</organism>
<dbReference type="InParanoid" id="A0A0Q9WMF4"/>
<sequence length="146" mass="17019">MIELSDTEKSALSKLETQWMQHYMPSKHMPESNPCPLPVPKRKPRRPTVRPRAKAAGKAKPDAQSVDPHTLDDHVNIVYRICIPPLKPHWQCRSFDLCMPAYVCKDNLIEQLITWQLLDRIMELPQEEATAMFQKYVKKLLQMQVD</sequence>